<dbReference type="InterPro" id="IPR000014">
    <property type="entry name" value="PAS"/>
</dbReference>
<evidence type="ECO:0000313" key="16">
    <source>
        <dbReference type="Proteomes" id="UP000184245"/>
    </source>
</evidence>
<proteinExistence type="inferred from homology"/>
<dbReference type="Pfam" id="PF02518">
    <property type="entry name" value="HATPase_c"/>
    <property type="match status" value="1"/>
</dbReference>
<dbReference type="InterPro" id="IPR004358">
    <property type="entry name" value="Sig_transdc_His_kin-like_C"/>
</dbReference>
<dbReference type="Pfam" id="PF08447">
    <property type="entry name" value="PAS_3"/>
    <property type="match status" value="1"/>
</dbReference>
<feature type="domain" description="Histidine kinase" evidence="12">
    <location>
        <begin position="610"/>
        <end position="834"/>
    </location>
</feature>
<dbReference type="PROSITE" id="PS50110">
    <property type="entry name" value="RESPONSE_REGULATORY"/>
    <property type="match status" value="2"/>
</dbReference>
<dbReference type="OrthoDB" id="9790669at2"/>
<evidence type="ECO:0000256" key="3">
    <source>
        <dbReference type="ARBA" id="ARBA00012438"/>
    </source>
</evidence>
<evidence type="ECO:0000256" key="7">
    <source>
        <dbReference type="ARBA" id="ARBA00023012"/>
    </source>
</evidence>
<dbReference type="PANTHER" id="PTHR45339">
    <property type="entry name" value="HYBRID SIGNAL TRANSDUCTION HISTIDINE KINASE J"/>
    <property type="match status" value="1"/>
</dbReference>
<name>A0A1M4YRU6_9CLOT</name>
<dbReference type="CDD" id="cd12912">
    <property type="entry name" value="PDC2_MCP_like"/>
    <property type="match status" value="1"/>
</dbReference>
<keyword evidence="11" id="KW-0472">Membrane</keyword>
<dbReference type="InterPro" id="IPR003594">
    <property type="entry name" value="HATPase_dom"/>
</dbReference>
<feature type="modified residue" description="4-aspartylphosphate" evidence="10">
    <location>
        <position position="1042"/>
    </location>
</feature>
<dbReference type="SUPFAM" id="SSF55874">
    <property type="entry name" value="ATPase domain of HSP90 chaperone/DNA topoisomerase II/histidine kinase"/>
    <property type="match status" value="1"/>
</dbReference>
<dbReference type="Pfam" id="PF00072">
    <property type="entry name" value="Response_reg"/>
    <property type="match status" value="1"/>
</dbReference>
<evidence type="ECO:0000256" key="6">
    <source>
        <dbReference type="ARBA" id="ARBA00022777"/>
    </source>
</evidence>
<dbReference type="Gene3D" id="1.10.287.130">
    <property type="match status" value="1"/>
</dbReference>
<evidence type="ECO:0000259" key="14">
    <source>
        <dbReference type="PROSITE" id="PS50112"/>
    </source>
</evidence>
<reference evidence="15 16" key="1">
    <citation type="submission" date="2016-11" db="EMBL/GenBank/DDBJ databases">
        <authorList>
            <person name="Jaros S."/>
            <person name="Januszkiewicz K."/>
            <person name="Wedrychowicz H."/>
        </authorList>
    </citation>
    <scope>NUCLEOTIDE SEQUENCE [LARGE SCALE GENOMIC DNA]</scope>
    <source>
        <strain evidence="15 16">DSM 17459</strain>
    </source>
</reference>
<evidence type="ECO:0000256" key="1">
    <source>
        <dbReference type="ARBA" id="ARBA00000085"/>
    </source>
</evidence>
<dbReference type="InterPro" id="IPR005467">
    <property type="entry name" value="His_kinase_dom"/>
</dbReference>
<dbReference type="InterPro" id="IPR013655">
    <property type="entry name" value="PAS_fold_3"/>
</dbReference>
<dbReference type="SUPFAM" id="SSF47384">
    <property type="entry name" value="Homodimeric domain of signal transducing histidine kinase"/>
    <property type="match status" value="1"/>
</dbReference>
<dbReference type="PROSITE" id="PS50112">
    <property type="entry name" value="PAS"/>
    <property type="match status" value="1"/>
</dbReference>
<dbReference type="SUPFAM" id="SSF52172">
    <property type="entry name" value="CheY-like"/>
    <property type="match status" value="2"/>
</dbReference>
<comment type="function">
    <text evidence="8">May play the central regulatory role in sporulation. It may be an element of the effector pathway responsible for the activation of sporulation genes in response to nutritional stress. Spo0A may act in concert with spo0H (a sigma factor) to control the expression of some genes that are critical to the sporulation process.</text>
</comment>
<dbReference type="SUPFAM" id="SSF55785">
    <property type="entry name" value="PYP-like sensor domain (PAS domain)"/>
    <property type="match status" value="1"/>
</dbReference>
<dbReference type="CDD" id="cd00082">
    <property type="entry name" value="HisKA"/>
    <property type="match status" value="1"/>
</dbReference>
<sequence length="1116" mass="124875">MTREESRSSKRKIALAAVLMGAVLMLFTFSFIQYVKKQLWEQSVNAIMESTSQGCNGLQMQLQHDFAAMEAAAEKLSEFSGDQMEQAAGMMEQYSRIESNVSLYLRDGSSYPEGLQKDSRAEAELWEGERQEGILNPHISSATGMNVFDLYVKVIMADGTEGCLVKEYEVVSIADSFSLSFYKDAGFSYIINTKGDVLIRSPHPNSNKTVKNLFDMLPESQNQPDSLEAFAASLQEFRTGWAVFRYQGEDTVFCYTPLKLESDWYLISIIPEKVVSEQSRDILRRSMVLIASIILGIILLVLFYLQSAAKAKRKLDHQAEYIVHLYNVIPEGIALITADPPYRFHQINEEGLRLLGYQESSQRDVPEEASLRHMIHPEDYGEAAQLFQEISEDGRKHVFTARLKRAGDIYFWAGCIVEKTQDENGEPVLIAAFHDITEEKAAEEAKEKEQLQERITLVGALANAYPVIIQVNLTNEKLSFIYVQPGLMLDLGRQKVYSELYEDMAATVHPDYVTKFRLHFAPENLYATLGHRKNEVFIEAKQILADGRYHWISTQIIYVDNPYSGDELAILISRRSDEQRYEEEQRRQALQSALDNANAANRGKSQFLSNMSHDIRTPINAIAGMTSIAAAHLDDTRRVEECLKKIALSSRHLLGLINDVLDMSKIESGKLTLREESFNFAELVTETAELIRPQAYGKQLQTDVCLTALKNENVTGDPLRLQQVCLNILSNAVKYTPSGGRISIEVSQEDSAGFGYQCYVFRCADTGIGMEEEFLKVIFQPFERAKDSTSSKIAGTGLGMAITKNLVDLMNGEIQVESRPGIGSVFTVRIPLKVQDAPEEKVPAHWMGIRTLIVDGDICSRESTARLLADMGLPAEAVGEGEEAVSFIMEARDSGNPCGLVFINCSSGDGQGAEAVRLIRKKCGPKGPALVLAAGEWAEIQYEGKETDAAAFLSLPFYRSKVYHLLKELDSGKRLPEQQEERVPDYSGKRLLLAEDNELNREIAVELIGSTGVQIEEACDGEEAVKKVEASEEGYYDMIIMDIKMPNMDGYEATRVIRNMNRRDVRTIPIVAMTANAFEEDVRMALHMGMNAHVSKPIDTEVLNQLLDQYLSDSGA</sequence>
<evidence type="ECO:0000259" key="13">
    <source>
        <dbReference type="PROSITE" id="PS50110"/>
    </source>
</evidence>
<evidence type="ECO:0000256" key="4">
    <source>
        <dbReference type="ARBA" id="ARBA00018672"/>
    </source>
</evidence>
<protein>
    <recommendedName>
        <fullName evidence="9">Circadian input-output histidine kinase CikA</fullName>
        <ecNumber evidence="3">2.7.13.3</ecNumber>
    </recommendedName>
    <alternativeName>
        <fullName evidence="4">Stage 0 sporulation protein A homolog</fullName>
    </alternativeName>
</protein>
<dbReference type="PRINTS" id="PR00344">
    <property type="entry name" value="BCTRLSENSOR"/>
</dbReference>
<dbReference type="InterPro" id="IPR035965">
    <property type="entry name" value="PAS-like_dom_sf"/>
</dbReference>
<evidence type="ECO:0000256" key="10">
    <source>
        <dbReference type="PROSITE-ProRule" id="PRU00169"/>
    </source>
</evidence>
<dbReference type="RefSeq" id="WP_072852174.1">
    <property type="nucleotide sequence ID" value="NZ_FQVI01000012.1"/>
</dbReference>
<dbReference type="CDD" id="cd17546">
    <property type="entry name" value="REC_hyHK_CKI1_RcsC-like"/>
    <property type="match status" value="1"/>
</dbReference>
<organism evidence="15 16">
    <name type="scientific">Lactonifactor longoviformis DSM 17459</name>
    <dbReference type="NCBI Taxonomy" id="1122155"/>
    <lineage>
        <taxon>Bacteria</taxon>
        <taxon>Bacillati</taxon>
        <taxon>Bacillota</taxon>
        <taxon>Clostridia</taxon>
        <taxon>Eubacteriales</taxon>
        <taxon>Clostridiaceae</taxon>
        <taxon>Lactonifactor</taxon>
    </lineage>
</organism>
<dbReference type="Pfam" id="PF00512">
    <property type="entry name" value="HisKA"/>
    <property type="match status" value="1"/>
</dbReference>
<comment type="caution">
    <text evidence="10">Lacks conserved residue(s) required for the propagation of feature annotation.</text>
</comment>
<dbReference type="SMART" id="SM00388">
    <property type="entry name" value="HisKA"/>
    <property type="match status" value="1"/>
</dbReference>
<dbReference type="GO" id="GO:0000155">
    <property type="term" value="F:phosphorelay sensor kinase activity"/>
    <property type="evidence" value="ECO:0007669"/>
    <property type="project" value="InterPro"/>
</dbReference>
<feature type="domain" description="Response regulatory" evidence="13">
    <location>
        <begin position="850"/>
        <end position="970"/>
    </location>
</feature>
<dbReference type="InterPro" id="IPR003661">
    <property type="entry name" value="HisK_dim/P_dom"/>
</dbReference>
<evidence type="ECO:0000256" key="5">
    <source>
        <dbReference type="ARBA" id="ARBA00022553"/>
    </source>
</evidence>
<comment type="catalytic activity">
    <reaction evidence="1">
        <text>ATP + protein L-histidine = ADP + protein N-phospho-L-histidine.</text>
        <dbReference type="EC" id="2.7.13.3"/>
    </reaction>
</comment>
<dbReference type="STRING" id="1122155.SAMN02745158_02475"/>
<keyword evidence="11" id="KW-1133">Transmembrane helix</keyword>
<dbReference type="SMART" id="SM00387">
    <property type="entry name" value="HATPase_c"/>
    <property type="match status" value="1"/>
</dbReference>
<keyword evidence="11" id="KW-0812">Transmembrane</keyword>
<evidence type="ECO:0000259" key="12">
    <source>
        <dbReference type="PROSITE" id="PS50109"/>
    </source>
</evidence>
<evidence type="ECO:0000256" key="11">
    <source>
        <dbReference type="SAM" id="Phobius"/>
    </source>
</evidence>
<dbReference type="NCBIfam" id="TIGR00229">
    <property type="entry name" value="sensory_box"/>
    <property type="match status" value="1"/>
</dbReference>
<feature type="domain" description="Response regulatory" evidence="13">
    <location>
        <begin position="990"/>
        <end position="1111"/>
    </location>
</feature>
<keyword evidence="7" id="KW-0902">Two-component regulatory system</keyword>
<dbReference type="EMBL" id="FQVI01000012">
    <property type="protein sequence ID" value="SHF08398.1"/>
    <property type="molecule type" value="Genomic_DNA"/>
</dbReference>
<feature type="transmembrane region" description="Helical" evidence="11">
    <location>
        <begin position="12"/>
        <end position="35"/>
    </location>
</feature>
<dbReference type="CDD" id="cd16922">
    <property type="entry name" value="HATPase_EvgS-ArcB-TorS-like"/>
    <property type="match status" value="1"/>
</dbReference>
<dbReference type="InterPro" id="IPR011006">
    <property type="entry name" value="CheY-like_superfamily"/>
</dbReference>
<accession>A0A1M4YRU6</accession>
<dbReference type="Gene3D" id="3.30.450.20">
    <property type="entry name" value="PAS domain"/>
    <property type="match status" value="2"/>
</dbReference>
<evidence type="ECO:0000256" key="9">
    <source>
        <dbReference type="ARBA" id="ARBA00074306"/>
    </source>
</evidence>
<feature type="domain" description="PAS" evidence="14">
    <location>
        <begin position="318"/>
        <end position="394"/>
    </location>
</feature>
<evidence type="ECO:0000256" key="8">
    <source>
        <dbReference type="ARBA" id="ARBA00024867"/>
    </source>
</evidence>
<dbReference type="PROSITE" id="PS50109">
    <property type="entry name" value="HIS_KIN"/>
    <property type="match status" value="1"/>
</dbReference>
<dbReference type="FunFam" id="3.30.565.10:FF:000010">
    <property type="entry name" value="Sensor histidine kinase RcsC"/>
    <property type="match status" value="1"/>
</dbReference>
<dbReference type="AlphaFoldDB" id="A0A1M4YRU6"/>
<gene>
    <name evidence="15" type="ORF">SAMN02745158_02475</name>
</gene>
<evidence type="ECO:0000313" key="15">
    <source>
        <dbReference type="EMBL" id="SHF08398.1"/>
    </source>
</evidence>
<dbReference type="Proteomes" id="UP000184245">
    <property type="component" value="Unassembled WGS sequence"/>
</dbReference>
<comment type="similarity">
    <text evidence="2">In the N-terminal section; belongs to the phytochrome family.</text>
</comment>
<dbReference type="PANTHER" id="PTHR45339:SF1">
    <property type="entry name" value="HYBRID SIGNAL TRANSDUCTION HISTIDINE KINASE J"/>
    <property type="match status" value="1"/>
</dbReference>
<dbReference type="Gene3D" id="3.30.565.10">
    <property type="entry name" value="Histidine kinase-like ATPase, C-terminal domain"/>
    <property type="match status" value="1"/>
</dbReference>
<dbReference type="EC" id="2.7.13.3" evidence="3"/>
<dbReference type="InterPro" id="IPR036890">
    <property type="entry name" value="HATPase_C_sf"/>
</dbReference>
<keyword evidence="16" id="KW-1185">Reference proteome</keyword>
<feature type="transmembrane region" description="Helical" evidence="11">
    <location>
        <begin position="286"/>
        <end position="305"/>
    </location>
</feature>
<dbReference type="SMART" id="SM00448">
    <property type="entry name" value="REC"/>
    <property type="match status" value="2"/>
</dbReference>
<keyword evidence="6" id="KW-0808">Transferase</keyword>
<evidence type="ECO:0000256" key="2">
    <source>
        <dbReference type="ARBA" id="ARBA00006402"/>
    </source>
</evidence>
<dbReference type="Gene3D" id="3.40.50.2300">
    <property type="match status" value="2"/>
</dbReference>
<dbReference type="InterPro" id="IPR001789">
    <property type="entry name" value="Sig_transdc_resp-reg_receiver"/>
</dbReference>
<keyword evidence="6" id="KW-0418">Kinase</keyword>
<dbReference type="CDD" id="cd00130">
    <property type="entry name" value="PAS"/>
    <property type="match status" value="1"/>
</dbReference>
<dbReference type="InterPro" id="IPR036097">
    <property type="entry name" value="HisK_dim/P_sf"/>
</dbReference>
<keyword evidence="5 10" id="KW-0597">Phosphoprotein</keyword>